<reference evidence="1 2" key="1">
    <citation type="journal article" date="2012" name="Eukaryot. Cell">
        <title>Draft genome sequence of CBS 2479, the standard type strain of Trichosporon asahii.</title>
        <authorList>
            <person name="Yang R.Y."/>
            <person name="Li H.T."/>
            <person name="Zhu H."/>
            <person name="Zhou G.P."/>
            <person name="Wang M."/>
            <person name="Wang L."/>
        </authorList>
    </citation>
    <scope>NUCLEOTIDE SEQUENCE [LARGE SCALE GENOMIC DNA]</scope>
    <source>
        <strain evidence="2">ATCC 90039 / CBS 2479 / JCM 2466 / KCTC 7840 / NCYC 2677 / UAMH 7654</strain>
    </source>
</reference>
<evidence type="ECO:0000313" key="2">
    <source>
        <dbReference type="Proteomes" id="UP000002748"/>
    </source>
</evidence>
<dbReference type="AlphaFoldDB" id="J6EZ08"/>
<comment type="caution">
    <text evidence="1">The sequence shown here is derived from an EMBL/GenBank/DDBJ whole genome shotgun (WGS) entry which is preliminary data.</text>
</comment>
<dbReference type="KEGG" id="tasa:A1Q1_00922"/>
<protein>
    <submittedName>
        <fullName evidence="1">Uncharacterized protein</fullName>
    </submittedName>
</protein>
<proteinExistence type="predicted"/>
<dbReference type="EMBL" id="ALBS01000144">
    <property type="protein sequence ID" value="EJT49909.1"/>
    <property type="molecule type" value="Genomic_DNA"/>
</dbReference>
<name>J6EZ08_TRIAS</name>
<dbReference type="VEuPathDB" id="FungiDB:A1Q1_00922"/>
<dbReference type="GeneID" id="25984436"/>
<accession>J6EZ08</accession>
<gene>
    <name evidence="1" type="ORF">A1Q1_00922</name>
</gene>
<dbReference type="RefSeq" id="XP_014181020.1">
    <property type="nucleotide sequence ID" value="XM_014325545.1"/>
</dbReference>
<evidence type="ECO:0000313" key="1">
    <source>
        <dbReference type="EMBL" id="EJT49909.1"/>
    </source>
</evidence>
<dbReference type="OrthoDB" id="4121058at2759"/>
<sequence length="296" mass="32281">MPPPATSGRFTPRESRVDVLIACEHGKICVQPPRFNMSEYNVTPFVDGRRIRGCITASKGGRVTRPTCISYAYEASGERVVKKTLRFAQLEHTGDPSYRPGVGMGAIEVVLSKGKATMGGMSLPRVSIAPQSAIHGTGEDVSSKGVERRELTCSGDIIEEAEPSRVYHLKVDTSVPKCRVRFLEAVKAQLSVAEYNVRLCPDPGPLTPLVDRKKKFKTNSGVALNVGPVSAMASDSGIGEEHFVKKEPSLQGELGLNNILNSKKQFSIKKEPSATNEMFIKKEPDVKEELSIKKEP</sequence>
<organism evidence="1 2">
    <name type="scientific">Trichosporon asahii var. asahii (strain ATCC 90039 / CBS 2479 / JCM 2466 / KCTC 7840 / NBRC 103889/ NCYC 2677 / UAMH 7654)</name>
    <name type="common">Yeast</name>
    <dbReference type="NCBI Taxonomy" id="1186058"/>
    <lineage>
        <taxon>Eukaryota</taxon>
        <taxon>Fungi</taxon>
        <taxon>Dikarya</taxon>
        <taxon>Basidiomycota</taxon>
        <taxon>Agaricomycotina</taxon>
        <taxon>Tremellomycetes</taxon>
        <taxon>Trichosporonales</taxon>
        <taxon>Trichosporonaceae</taxon>
        <taxon>Trichosporon</taxon>
    </lineage>
</organism>
<dbReference type="HOGENOM" id="CLU_940688_0_0_1"/>
<dbReference type="Proteomes" id="UP000002748">
    <property type="component" value="Unassembled WGS sequence"/>
</dbReference>